<dbReference type="InParanoid" id="A0A2K2BGW0"/>
<organism evidence="1 2">
    <name type="scientific">Populus trichocarpa</name>
    <name type="common">Western balsam poplar</name>
    <name type="synonym">Populus balsamifera subsp. trichocarpa</name>
    <dbReference type="NCBI Taxonomy" id="3694"/>
    <lineage>
        <taxon>Eukaryota</taxon>
        <taxon>Viridiplantae</taxon>
        <taxon>Streptophyta</taxon>
        <taxon>Embryophyta</taxon>
        <taxon>Tracheophyta</taxon>
        <taxon>Spermatophyta</taxon>
        <taxon>Magnoliopsida</taxon>
        <taxon>eudicotyledons</taxon>
        <taxon>Gunneridae</taxon>
        <taxon>Pentapetalae</taxon>
        <taxon>rosids</taxon>
        <taxon>fabids</taxon>
        <taxon>Malpighiales</taxon>
        <taxon>Salicaceae</taxon>
        <taxon>Saliceae</taxon>
        <taxon>Populus</taxon>
    </lineage>
</organism>
<dbReference type="EMBL" id="CM009291">
    <property type="protein sequence ID" value="PNT49018.1"/>
    <property type="molecule type" value="Genomic_DNA"/>
</dbReference>
<gene>
    <name evidence="1" type="ORF">POPTR_002G107000</name>
</gene>
<evidence type="ECO:0000313" key="2">
    <source>
        <dbReference type="Proteomes" id="UP000006729"/>
    </source>
</evidence>
<proteinExistence type="predicted"/>
<dbReference type="AlphaFoldDB" id="A0A2K2BGW0"/>
<evidence type="ECO:0000313" key="1">
    <source>
        <dbReference type="EMBL" id="PNT49018.1"/>
    </source>
</evidence>
<protein>
    <submittedName>
        <fullName evidence="1">Uncharacterized protein</fullName>
    </submittedName>
</protein>
<dbReference type="Proteomes" id="UP000006729">
    <property type="component" value="Chromosome 2"/>
</dbReference>
<sequence length="75" mass="8166">MGSRSFKLTLGAIKASRKEQNLIDVLLTGRMACFLSVACFFSVNRNISTPMMQCKVGHNQCLTPVLSFGIAVTVL</sequence>
<accession>A0A2K2BGW0</accession>
<keyword evidence="2" id="KW-1185">Reference proteome</keyword>
<name>A0A2K2BGW0_POPTR</name>
<reference evidence="1 2" key="1">
    <citation type="journal article" date="2006" name="Science">
        <title>The genome of black cottonwood, Populus trichocarpa (Torr. &amp; Gray).</title>
        <authorList>
            <person name="Tuskan G.A."/>
            <person name="Difazio S."/>
            <person name="Jansson S."/>
            <person name="Bohlmann J."/>
            <person name="Grigoriev I."/>
            <person name="Hellsten U."/>
            <person name="Putnam N."/>
            <person name="Ralph S."/>
            <person name="Rombauts S."/>
            <person name="Salamov A."/>
            <person name="Schein J."/>
            <person name="Sterck L."/>
            <person name="Aerts A."/>
            <person name="Bhalerao R.R."/>
            <person name="Bhalerao R.P."/>
            <person name="Blaudez D."/>
            <person name="Boerjan W."/>
            <person name="Brun A."/>
            <person name="Brunner A."/>
            <person name="Busov V."/>
            <person name="Campbell M."/>
            <person name="Carlson J."/>
            <person name="Chalot M."/>
            <person name="Chapman J."/>
            <person name="Chen G.L."/>
            <person name="Cooper D."/>
            <person name="Coutinho P.M."/>
            <person name="Couturier J."/>
            <person name="Covert S."/>
            <person name="Cronk Q."/>
            <person name="Cunningham R."/>
            <person name="Davis J."/>
            <person name="Degroeve S."/>
            <person name="Dejardin A."/>
            <person name="Depamphilis C."/>
            <person name="Detter J."/>
            <person name="Dirks B."/>
            <person name="Dubchak I."/>
            <person name="Duplessis S."/>
            <person name="Ehlting J."/>
            <person name="Ellis B."/>
            <person name="Gendler K."/>
            <person name="Goodstein D."/>
            <person name="Gribskov M."/>
            <person name="Grimwood J."/>
            <person name="Groover A."/>
            <person name="Gunter L."/>
            <person name="Hamberger B."/>
            <person name="Heinze B."/>
            <person name="Helariutta Y."/>
            <person name="Henrissat B."/>
            <person name="Holligan D."/>
            <person name="Holt R."/>
            <person name="Huang W."/>
            <person name="Islam-Faridi N."/>
            <person name="Jones S."/>
            <person name="Jones-Rhoades M."/>
            <person name="Jorgensen R."/>
            <person name="Joshi C."/>
            <person name="Kangasjarvi J."/>
            <person name="Karlsson J."/>
            <person name="Kelleher C."/>
            <person name="Kirkpatrick R."/>
            <person name="Kirst M."/>
            <person name="Kohler A."/>
            <person name="Kalluri U."/>
            <person name="Larimer F."/>
            <person name="Leebens-Mack J."/>
            <person name="Leple J.C."/>
            <person name="Locascio P."/>
            <person name="Lou Y."/>
            <person name="Lucas S."/>
            <person name="Martin F."/>
            <person name="Montanini B."/>
            <person name="Napoli C."/>
            <person name="Nelson D.R."/>
            <person name="Nelson C."/>
            <person name="Nieminen K."/>
            <person name="Nilsson O."/>
            <person name="Pereda V."/>
            <person name="Peter G."/>
            <person name="Philippe R."/>
            <person name="Pilate G."/>
            <person name="Poliakov A."/>
            <person name="Razumovskaya J."/>
            <person name="Richardson P."/>
            <person name="Rinaldi C."/>
            <person name="Ritland K."/>
            <person name="Rouze P."/>
            <person name="Ryaboy D."/>
            <person name="Schmutz J."/>
            <person name="Schrader J."/>
            <person name="Segerman B."/>
            <person name="Shin H."/>
            <person name="Siddiqui A."/>
            <person name="Sterky F."/>
            <person name="Terry A."/>
            <person name="Tsai C.J."/>
            <person name="Uberbacher E."/>
            <person name="Unneberg P."/>
            <person name="Vahala J."/>
            <person name="Wall K."/>
            <person name="Wessler S."/>
            <person name="Yang G."/>
            <person name="Yin T."/>
            <person name="Douglas C."/>
            <person name="Marra M."/>
            <person name="Sandberg G."/>
            <person name="Van de Peer Y."/>
            <person name="Rokhsar D."/>
        </authorList>
    </citation>
    <scope>NUCLEOTIDE SEQUENCE [LARGE SCALE GENOMIC DNA]</scope>
    <source>
        <strain evidence="2">cv. Nisqually</strain>
    </source>
</reference>